<dbReference type="HOGENOM" id="CLU_040867_0_0_1"/>
<evidence type="ECO:0000256" key="4">
    <source>
        <dbReference type="ARBA" id="ARBA00022824"/>
    </source>
</evidence>
<sequence>MSEKKMREGTKKSMVWNTTTPPPTRGAPETSSYFPNCLKSANCNCEMCLASISATLDLLPNNSSLSSSISSLSPLTLASPSHPKTPIRRNSLCPRPNIAGSALRSTAKSRPIKSKTLEDAKSWVNWKICGFLGLVLVLGLMGLSGLGLFPFKGFRPSLTAEMVGEFGLGARIVTRASERMNFVGLKLEKILPGQVKNCSSLDSIWTLNQDGLLLCSRCVLYESMAEEVSVWGWPLKTAGVLAAGFSDRSLTILSGRLLEWPEGKLEVTVRGENSSWTQKRWSSSVAELHPMTWLLEYRRHIALQNANVFRVAYEFLSFTISTKFKELKKKNLGMMLPFSPNLYLDHAQGDDAFRFPT</sequence>
<keyword evidence="5 8" id="KW-1133">Transmembrane helix</keyword>
<dbReference type="PANTHER" id="PTHR10868:SF1">
    <property type="entry name" value="SIGMA NON-OPIOID INTRACELLULAR RECEPTOR 1"/>
    <property type="match status" value="1"/>
</dbReference>
<dbReference type="GO" id="GO:0005783">
    <property type="term" value="C:endoplasmic reticulum"/>
    <property type="evidence" value="ECO:0000318"/>
    <property type="project" value="GO_Central"/>
</dbReference>
<accession>W1NDR8</accession>
<comment type="similarity">
    <text evidence="2">Belongs to the ERG2 family.</text>
</comment>
<evidence type="ECO:0000256" key="6">
    <source>
        <dbReference type="ARBA" id="ARBA00023136"/>
    </source>
</evidence>
<keyword evidence="3 8" id="KW-0812">Transmembrane</keyword>
<dbReference type="AlphaFoldDB" id="W1NDR8"/>
<name>W1NDR8_AMBTC</name>
<evidence type="ECO:0000256" key="3">
    <source>
        <dbReference type="ARBA" id="ARBA00022692"/>
    </source>
</evidence>
<protein>
    <submittedName>
        <fullName evidence="9">Uncharacterized protein</fullName>
    </submittedName>
</protein>
<evidence type="ECO:0000256" key="1">
    <source>
        <dbReference type="ARBA" id="ARBA00004586"/>
    </source>
</evidence>
<evidence type="ECO:0000313" key="9">
    <source>
        <dbReference type="EMBL" id="ERM93488.1"/>
    </source>
</evidence>
<feature type="compositionally biased region" description="Basic and acidic residues" evidence="7">
    <location>
        <begin position="1"/>
        <end position="11"/>
    </location>
</feature>
<evidence type="ECO:0000256" key="5">
    <source>
        <dbReference type="ARBA" id="ARBA00022989"/>
    </source>
</evidence>
<dbReference type="PANTHER" id="PTHR10868">
    <property type="entry name" value="SIGMA 1-TYPE OPIOID RECEPTOR-RELATED"/>
    <property type="match status" value="1"/>
</dbReference>
<proteinExistence type="inferred from homology"/>
<keyword evidence="6 8" id="KW-0472">Membrane</keyword>
<evidence type="ECO:0000256" key="2">
    <source>
        <dbReference type="ARBA" id="ARBA00007141"/>
    </source>
</evidence>
<dbReference type="eggNOG" id="ENOG502QSKW">
    <property type="taxonomic scope" value="Eukaryota"/>
</dbReference>
<evidence type="ECO:0000256" key="7">
    <source>
        <dbReference type="SAM" id="MobiDB-lite"/>
    </source>
</evidence>
<dbReference type="Pfam" id="PF04622">
    <property type="entry name" value="ERG2_Sigma1R"/>
    <property type="match status" value="1"/>
</dbReference>
<keyword evidence="4" id="KW-0256">Endoplasmic reticulum</keyword>
<dbReference type="GO" id="GO:0005789">
    <property type="term" value="C:endoplasmic reticulum membrane"/>
    <property type="evidence" value="ECO:0007669"/>
    <property type="project" value="UniProtKB-SubCell"/>
</dbReference>
<evidence type="ECO:0000313" key="10">
    <source>
        <dbReference type="Proteomes" id="UP000017836"/>
    </source>
</evidence>
<dbReference type="OMA" id="RVTEWSN"/>
<gene>
    <name evidence="9" type="ORF">AMTR_s00004p00017950</name>
</gene>
<dbReference type="Proteomes" id="UP000017836">
    <property type="component" value="Unassembled WGS sequence"/>
</dbReference>
<comment type="subcellular location">
    <subcellularLocation>
        <location evidence="1">Endoplasmic reticulum membrane</location>
    </subcellularLocation>
</comment>
<dbReference type="Gramene" id="ERM93488">
    <property type="protein sequence ID" value="ERM93488"/>
    <property type="gene ID" value="AMTR_s00004p00017950"/>
</dbReference>
<feature type="transmembrane region" description="Helical" evidence="8">
    <location>
        <begin position="131"/>
        <end position="151"/>
    </location>
</feature>
<dbReference type="OrthoDB" id="347124at2759"/>
<organism evidence="9 10">
    <name type="scientific">Amborella trichopoda</name>
    <dbReference type="NCBI Taxonomy" id="13333"/>
    <lineage>
        <taxon>Eukaryota</taxon>
        <taxon>Viridiplantae</taxon>
        <taxon>Streptophyta</taxon>
        <taxon>Embryophyta</taxon>
        <taxon>Tracheophyta</taxon>
        <taxon>Spermatophyta</taxon>
        <taxon>Magnoliopsida</taxon>
        <taxon>Amborellales</taxon>
        <taxon>Amborellaceae</taxon>
        <taxon>Amborella</taxon>
    </lineage>
</organism>
<dbReference type="EMBL" id="KI397628">
    <property type="protein sequence ID" value="ERM93488.1"/>
    <property type="molecule type" value="Genomic_DNA"/>
</dbReference>
<keyword evidence="10" id="KW-1185">Reference proteome</keyword>
<dbReference type="InterPro" id="IPR006716">
    <property type="entry name" value="ERG2_sigma1_rcpt-like"/>
</dbReference>
<evidence type="ECO:0000256" key="8">
    <source>
        <dbReference type="SAM" id="Phobius"/>
    </source>
</evidence>
<reference evidence="10" key="1">
    <citation type="journal article" date="2013" name="Science">
        <title>The Amborella genome and the evolution of flowering plants.</title>
        <authorList>
            <consortium name="Amborella Genome Project"/>
        </authorList>
    </citation>
    <scope>NUCLEOTIDE SEQUENCE [LARGE SCALE GENOMIC DNA]</scope>
</reference>
<feature type="region of interest" description="Disordered" evidence="7">
    <location>
        <begin position="1"/>
        <end position="29"/>
    </location>
</feature>